<dbReference type="EMBL" id="JBHUHU010000005">
    <property type="protein sequence ID" value="MFD2100975.1"/>
    <property type="molecule type" value="Genomic_DNA"/>
</dbReference>
<gene>
    <name evidence="9" type="ORF">ACFSJE_14395</name>
</gene>
<dbReference type="RefSeq" id="WP_379831590.1">
    <property type="nucleotide sequence ID" value="NZ_JBHUHU010000005.1"/>
</dbReference>
<dbReference type="SUPFAM" id="SSF49464">
    <property type="entry name" value="Carboxypeptidase regulatory domain-like"/>
    <property type="match status" value="1"/>
</dbReference>
<keyword evidence="5 7" id="KW-0472">Membrane</keyword>
<evidence type="ECO:0000256" key="4">
    <source>
        <dbReference type="ARBA" id="ARBA00022692"/>
    </source>
</evidence>
<dbReference type="Gene3D" id="2.170.130.10">
    <property type="entry name" value="TonB-dependent receptor, plug domain"/>
    <property type="match status" value="1"/>
</dbReference>
<evidence type="ECO:0000256" key="3">
    <source>
        <dbReference type="ARBA" id="ARBA00022452"/>
    </source>
</evidence>
<keyword evidence="4 7" id="KW-0812">Transmembrane</keyword>
<dbReference type="Pfam" id="PF07715">
    <property type="entry name" value="Plug"/>
    <property type="match status" value="1"/>
</dbReference>
<dbReference type="Gene3D" id="2.40.170.20">
    <property type="entry name" value="TonB-dependent receptor, beta-barrel domain"/>
    <property type="match status" value="1"/>
</dbReference>
<evidence type="ECO:0000256" key="2">
    <source>
        <dbReference type="ARBA" id="ARBA00022448"/>
    </source>
</evidence>
<dbReference type="NCBIfam" id="TIGR04056">
    <property type="entry name" value="OMP_RagA_SusC"/>
    <property type="match status" value="1"/>
</dbReference>
<reference evidence="10" key="1">
    <citation type="journal article" date="2019" name="Int. J. Syst. Evol. Microbiol.">
        <title>The Global Catalogue of Microorganisms (GCM) 10K type strain sequencing project: providing services to taxonomists for standard genome sequencing and annotation.</title>
        <authorList>
            <consortium name="The Broad Institute Genomics Platform"/>
            <consortium name="The Broad Institute Genome Sequencing Center for Infectious Disease"/>
            <person name="Wu L."/>
            <person name="Ma J."/>
        </authorList>
    </citation>
    <scope>NUCLEOTIDE SEQUENCE [LARGE SCALE GENOMIC DNA]</scope>
    <source>
        <strain evidence="10">JCM 3389</strain>
    </source>
</reference>
<evidence type="ECO:0000313" key="9">
    <source>
        <dbReference type="EMBL" id="MFD2100975.1"/>
    </source>
</evidence>
<comment type="subcellular location">
    <subcellularLocation>
        <location evidence="1 7">Cell outer membrane</location>
        <topology evidence="1 7">Multi-pass membrane protein</topology>
    </subcellularLocation>
</comment>
<keyword evidence="10" id="KW-1185">Reference proteome</keyword>
<keyword evidence="2 7" id="KW-0813">Transport</keyword>
<protein>
    <submittedName>
        <fullName evidence="9">SusC/RagA family TonB-linked outer membrane protein</fullName>
    </submittedName>
</protein>
<dbReference type="InterPro" id="IPR036942">
    <property type="entry name" value="Beta-barrel_TonB_sf"/>
</dbReference>
<dbReference type="Proteomes" id="UP001597342">
    <property type="component" value="Unassembled WGS sequence"/>
</dbReference>
<evidence type="ECO:0000256" key="6">
    <source>
        <dbReference type="ARBA" id="ARBA00023237"/>
    </source>
</evidence>
<dbReference type="InterPro" id="IPR037066">
    <property type="entry name" value="Plug_dom_sf"/>
</dbReference>
<dbReference type="InterPro" id="IPR023997">
    <property type="entry name" value="TonB-dep_OMP_SusC/RagA_CS"/>
</dbReference>
<dbReference type="Gene3D" id="2.60.40.1120">
    <property type="entry name" value="Carboxypeptidase-like, regulatory domain"/>
    <property type="match status" value="1"/>
</dbReference>
<keyword evidence="6 7" id="KW-0998">Cell outer membrane</keyword>
<evidence type="ECO:0000256" key="1">
    <source>
        <dbReference type="ARBA" id="ARBA00004571"/>
    </source>
</evidence>
<name>A0ABW4Y1K4_9FLAO</name>
<dbReference type="PROSITE" id="PS52016">
    <property type="entry name" value="TONB_DEPENDENT_REC_3"/>
    <property type="match status" value="1"/>
</dbReference>
<dbReference type="InterPro" id="IPR012910">
    <property type="entry name" value="Plug_dom"/>
</dbReference>
<comment type="caution">
    <text evidence="9">The sequence shown here is derived from an EMBL/GenBank/DDBJ whole genome shotgun (WGS) entry which is preliminary data.</text>
</comment>
<evidence type="ECO:0000313" key="10">
    <source>
        <dbReference type="Proteomes" id="UP001597342"/>
    </source>
</evidence>
<feature type="domain" description="TonB-dependent receptor plug" evidence="8">
    <location>
        <begin position="132"/>
        <end position="256"/>
    </location>
</feature>
<accession>A0ABW4Y1K4</accession>
<dbReference type="NCBIfam" id="TIGR04057">
    <property type="entry name" value="SusC_RagA_signa"/>
    <property type="match status" value="1"/>
</dbReference>
<dbReference type="SUPFAM" id="SSF56935">
    <property type="entry name" value="Porins"/>
    <property type="match status" value="1"/>
</dbReference>
<dbReference type="InterPro" id="IPR039426">
    <property type="entry name" value="TonB-dep_rcpt-like"/>
</dbReference>
<proteinExistence type="inferred from homology"/>
<evidence type="ECO:0000259" key="8">
    <source>
        <dbReference type="Pfam" id="PF07715"/>
    </source>
</evidence>
<dbReference type="InterPro" id="IPR008969">
    <property type="entry name" value="CarboxyPept-like_regulatory"/>
</dbReference>
<keyword evidence="3 7" id="KW-1134">Transmembrane beta strand</keyword>
<sequence length="1010" mass="111772">MKQSISCMCRGTLFMLLYVFLMPFFLINVQAGTVLEPPQATVSGTVTDTSGNPLAGVNLVVESKNIGTISDFDGSFSINAGPTDVLIFSMVGFKSLTVPIVGREEVIVQLEEDVTVLGEVVLNAGYYSVSEKERTGNIATIKADIIEKQPVANPLAAMQGHMSGVNIVQDTGVPGGGFSIEVRGRNFINGVSDPLFIVDGVPFGSQSMGVARLSNQIVGGNISPLNAINPNDIESIEVLKDADATAIYGSRGANGVVLITTKKGKAGKTRFDAQLSTSLGQVSHFLDLMNTEQYLQVRREGISNDGYDSFLENPAFSFYWPDLTLWDQDRYTDWQKELIGGTAYRNNAQLSISGGSDRTQFLVSGGYQKETTVFPGDFRYKKANLNSTVNHRSKDGRFGISLSTSYTHEDNKLPTEDFTANAYSLEPNAPEIYDEDGNLNWENNTWDNPLAGLEEEYAAVSKTLISNAVVSYKIMDHLELKSSLGFTSYQLDTHRAMPSSATNPLYGLTPQNYSYLMTNASQRESWIIEPQLNWKREWDSFSVDILMGTTFQQETTEQLVLRGRGFPNNGLLYNLGAAQNIDILSNADGEYRYNAVFGRVNLKFLDRYILNLTGRRDGSSRFGPGKQFGNFGAIGVAWLFSGEGFIGTNSLLSHGKLRGSYGTTGSDNIGDYRYLDTYTVTGNDYDGTTILEPTGLFNPEFGWEENRKLEMALELGFFKDRLLLNSSWYRNRSSNQLVGIPLAATTGFSELTGNFDALVENSGFEFDLRSVNFQSNTFTWSTTVNLTIPKNKLVEFDGLDNSTFANRYVIGQPLSIVKLYHALGVDPETGQYRFEDFNGDDEIGSPEDRQWIEDLAPKFYGGLGNSIRFGNLTLDAFFQFKKQKAYNTVRFDATPGYKGNYHVDLLDRWMEPGDTNPYQRPSAGFGGGTNLGAFQQESNAAVSDASFIRLRNISLGYELPTNEQGPDINIYVQGQNLWTWTEYKGPDPEEPSSTRLPPLRQITLGLQLSF</sequence>
<organism evidence="9 10">
    <name type="scientific">Flagellimonas iocasae</name>
    <dbReference type="NCBI Taxonomy" id="2055905"/>
    <lineage>
        <taxon>Bacteria</taxon>
        <taxon>Pseudomonadati</taxon>
        <taxon>Bacteroidota</taxon>
        <taxon>Flavobacteriia</taxon>
        <taxon>Flavobacteriales</taxon>
        <taxon>Flavobacteriaceae</taxon>
        <taxon>Flagellimonas</taxon>
    </lineage>
</organism>
<dbReference type="Pfam" id="PF13715">
    <property type="entry name" value="CarbopepD_reg_2"/>
    <property type="match status" value="1"/>
</dbReference>
<dbReference type="InterPro" id="IPR023996">
    <property type="entry name" value="TonB-dep_OMP_SusC/RagA"/>
</dbReference>
<comment type="similarity">
    <text evidence="7">Belongs to the TonB-dependent receptor family.</text>
</comment>
<evidence type="ECO:0000256" key="5">
    <source>
        <dbReference type="ARBA" id="ARBA00023136"/>
    </source>
</evidence>
<evidence type="ECO:0000256" key="7">
    <source>
        <dbReference type="PROSITE-ProRule" id="PRU01360"/>
    </source>
</evidence>